<dbReference type="Gene3D" id="3.40.50.1000">
    <property type="entry name" value="HAD superfamily/HAD-like"/>
    <property type="match status" value="1"/>
</dbReference>
<sequence>MTTKIHNILFDFDGTLVDSAPGIVKTMEETFKRMNVAVPSEAEMRSTIGLPLGQALQRLGSLNDEDTKRATDLYRELFPVFEVGYVKVFEGVVPTLKALKEMGIRMAIVTSRDTMSLDLIADKRGLSPFFETRVTGADGFTPKPAPDMVDALLQRMDIPKEETLVVGDTTFDIEMGNSAGCATCAVTYGNHDLQQLQSVNPSFIINDFSQLLEICNSL</sequence>
<dbReference type="GO" id="GO:0006281">
    <property type="term" value="P:DNA repair"/>
    <property type="evidence" value="ECO:0007669"/>
    <property type="project" value="TreeGrafter"/>
</dbReference>
<dbReference type="NCBIfam" id="TIGR01509">
    <property type="entry name" value="HAD-SF-IA-v3"/>
    <property type="match status" value="1"/>
</dbReference>
<dbReference type="InterPro" id="IPR041492">
    <property type="entry name" value="HAD_2"/>
</dbReference>
<dbReference type="Gene3D" id="1.10.150.240">
    <property type="entry name" value="Putative phosphatase, domain 2"/>
    <property type="match status" value="1"/>
</dbReference>
<dbReference type="PANTHER" id="PTHR43434">
    <property type="entry name" value="PHOSPHOGLYCOLATE PHOSPHATASE"/>
    <property type="match status" value="1"/>
</dbReference>
<dbReference type="NCBIfam" id="TIGR01549">
    <property type="entry name" value="HAD-SF-IA-v1"/>
    <property type="match status" value="1"/>
</dbReference>
<dbReference type="SFLD" id="SFLDG01129">
    <property type="entry name" value="C1.5:_HAD__Beta-PGM__Phosphata"/>
    <property type="match status" value="1"/>
</dbReference>
<reference evidence="1" key="1">
    <citation type="submission" date="2013-01" db="EMBL/GenBank/DDBJ databases">
        <title>An Alpha-L-Rhamnosidase with Exceptional Activity on Rutin from the Metagenome of the Elephants Distal Gut.</title>
        <authorList>
            <person name="Rabausch U."/>
            <person name="Ilmberger N."/>
            <person name="Streit W.R."/>
        </authorList>
    </citation>
    <scope>NUCLEOTIDE SEQUENCE</scope>
</reference>
<dbReference type="SUPFAM" id="SSF56784">
    <property type="entry name" value="HAD-like"/>
    <property type="match status" value="1"/>
</dbReference>
<dbReference type="Pfam" id="PF13419">
    <property type="entry name" value="HAD_2"/>
    <property type="match status" value="1"/>
</dbReference>
<dbReference type="InterPro" id="IPR050155">
    <property type="entry name" value="HAD-like_hydrolase_sf"/>
</dbReference>
<name>W5RBC9_9BACT</name>
<dbReference type="InterPro" id="IPR023198">
    <property type="entry name" value="PGP-like_dom2"/>
</dbReference>
<dbReference type="SFLD" id="SFLDS00003">
    <property type="entry name" value="Haloacid_Dehalogenase"/>
    <property type="match status" value="1"/>
</dbReference>
<dbReference type="SFLD" id="SFLDG01135">
    <property type="entry name" value="C1.5.6:_HAD__Beta-PGM__Phospha"/>
    <property type="match status" value="1"/>
</dbReference>
<accession>W5RBC9</accession>
<dbReference type="EMBL" id="KC502870">
    <property type="protein sequence ID" value="AGS50326.1"/>
    <property type="molecule type" value="Genomic_DNA"/>
</dbReference>
<dbReference type="GO" id="GO:0005829">
    <property type="term" value="C:cytosol"/>
    <property type="evidence" value="ECO:0007669"/>
    <property type="project" value="TreeGrafter"/>
</dbReference>
<dbReference type="GO" id="GO:0008967">
    <property type="term" value="F:phosphoglycolate phosphatase activity"/>
    <property type="evidence" value="ECO:0007669"/>
    <property type="project" value="TreeGrafter"/>
</dbReference>
<proteinExistence type="predicted"/>
<evidence type="ECO:0008006" key="2">
    <source>
        <dbReference type="Google" id="ProtNLM"/>
    </source>
</evidence>
<dbReference type="InterPro" id="IPR023214">
    <property type="entry name" value="HAD_sf"/>
</dbReference>
<dbReference type="InterPro" id="IPR006439">
    <property type="entry name" value="HAD-SF_hydro_IA"/>
</dbReference>
<organism evidence="1">
    <name type="scientific">uncultured bacterium Ele16D6</name>
    <dbReference type="NCBI Taxonomy" id="1340030"/>
    <lineage>
        <taxon>Bacteria</taxon>
        <taxon>environmental samples</taxon>
    </lineage>
</organism>
<dbReference type="InterPro" id="IPR036412">
    <property type="entry name" value="HAD-like_sf"/>
</dbReference>
<protein>
    <recommendedName>
        <fullName evidence="2">Phosphoglycolate phosphatase</fullName>
    </recommendedName>
</protein>
<evidence type="ECO:0000313" key="1">
    <source>
        <dbReference type="EMBL" id="AGS50326.1"/>
    </source>
</evidence>
<dbReference type="PANTHER" id="PTHR43434:SF1">
    <property type="entry name" value="PHOSPHOGLYCOLATE PHOSPHATASE"/>
    <property type="match status" value="1"/>
</dbReference>
<dbReference type="AlphaFoldDB" id="W5RBC9"/>